<evidence type="ECO:0000313" key="3">
    <source>
        <dbReference type="Proteomes" id="UP000016662"/>
    </source>
</evidence>
<dbReference type="AlphaFoldDB" id="U2KV79"/>
<dbReference type="Pfam" id="PF15616">
    <property type="entry name" value="TerY_C"/>
    <property type="match status" value="1"/>
</dbReference>
<comment type="caution">
    <text evidence="2">The sequence shown here is derived from an EMBL/GenBank/DDBJ whole genome shotgun (WGS) entry which is preliminary data.</text>
</comment>
<protein>
    <recommendedName>
        <fullName evidence="1">TerY-C metal binding domain-containing protein</fullName>
    </recommendedName>
</protein>
<reference evidence="2 3" key="1">
    <citation type="submission" date="2013-07" db="EMBL/GenBank/DDBJ databases">
        <authorList>
            <person name="Weinstock G."/>
            <person name="Sodergren E."/>
            <person name="Wylie T."/>
            <person name="Fulton L."/>
            <person name="Fulton R."/>
            <person name="Fronick C."/>
            <person name="O'Laughlin M."/>
            <person name="Godfrey J."/>
            <person name="Miner T."/>
            <person name="Herter B."/>
            <person name="Appelbaum E."/>
            <person name="Cordes M."/>
            <person name="Lek S."/>
            <person name="Wollam A."/>
            <person name="Pepin K.H."/>
            <person name="Palsikar V.B."/>
            <person name="Mitreva M."/>
            <person name="Wilson R.K."/>
        </authorList>
    </citation>
    <scope>NUCLEOTIDE SEQUENCE [LARGE SCALE GENOMIC DNA]</scope>
    <source>
        <strain evidence="2 3">ATCC 27760</strain>
    </source>
</reference>
<evidence type="ECO:0000313" key="2">
    <source>
        <dbReference type="EMBL" id="ERJ96192.1"/>
    </source>
</evidence>
<sequence length="118" mass="13145">MAIKEAHIVLARCPQCNRHLYGIRVEKQPDHWALTWAFPIDESKAKSEGYDETVLNGTFHPSPNYNGCPFCGTKTFLHCPRCSKITCYHGESYATCAWCGLSGETKAQNNMSLKGGSM</sequence>
<dbReference type="eggNOG" id="ENOG503335C">
    <property type="taxonomic scope" value="Bacteria"/>
</dbReference>
<evidence type="ECO:0000259" key="1">
    <source>
        <dbReference type="Pfam" id="PF15616"/>
    </source>
</evidence>
<gene>
    <name evidence="2" type="ORF">RUMCAL_01447</name>
</gene>
<keyword evidence="3" id="KW-1185">Reference proteome</keyword>
<dbReference type="HOGENOM" id="CLU_2105677_0_0_9"/>
<name>U2KV79_9FIRM</name>
<proteinExistence type="predicted"/>
<organism evidence="2 3">
    <name type="scientific">Ruminococcus callidus ATCC 27760</name>
    <dbReference type="NCBI Taxonomy" id="411473"/>
    <lineage>
        <taxon>Bacteria</taxon>
        <taxon>Bacillati</taxon>
        <taxon>Bacillota</taxon>
        <taxon>Clostridia</taxon>
        <taxon>Eubacteriales</taxon>
        <taxon>Oscillospiraceae</taxon>
        <taxon>Ruminococcus</taxon>
    </lineage>
</organism>
<dbReference type="STRING" id="411473.RUMCAL_01447"/>
<feature type="domain" description="TerY-C metal binding" evidence="1">
    <location>
        <begin position="30"/>
        <end position="109"/>
    </location>
</feature>
<accession>U2KV79</accession>
<dbReference type="EMBL" id="AWVF01000176">
    <property type="protein sequence ID" value="ERJ96192.1"/>
    <property type="molecule type" value="Genomic_DNA"/>
</dbReference>
<dbReference type="InterPro" id="IPR028274">
    <property type="entry name" value="TerY-C"/>
</dbReference>
<dbReference type="Proteomes" id="UP000016662">
    <property type="component" value="Unassembled WGS sequence"/>
</dbReference>